<sequence>MAKNIIELHNGTIDVFSEGKDKGTTFTVWLPIEGEV</sequence>
<dbReference type="InterPro" id="IPR036890">
    <property type="entry name" value="HATPase_C_sf"/>
</dbReference>
<evidence type="ECO:0000313" key="2">
    <source>
        <dbReference type="Proteomes" id="UP000231480"/>
    </source>
</evidence>
<dbReference type="EMBL" id="PCRH01000059">
    <property type="protein sequence ID" value="PIP16943.1"/>
    <property type="molecule type" value="Genomic_DNA"/>
</dbReference>
<reference evidence="1 2" key="1">
    <citation type="submission" date="2017-09" db="EMBL/GenBank/DDBJ databases">
        <title>Depth-based differentiation of microbial function through sediment-hosted aquifers and enrichment of novel symbionts in the deep terrestrial subsurface.</title>
        <authorList>
            <person name="Probst A.J."/>
            <person name="Ladd B."/>
            <person name="Jarett J.K."/>
            <person name="Geller-Mcgrath D.E."/>
            <person name="Sieber C.M."/>
            <person name="Emerson J.B."/>
            <person name="Anantharaman K."/>
            <person name="Thomas B.C."/>
            <person name="Malmstrom R."/>
            <person name="Stieglmeier M."/>
            <person name="Klingl A."/>
            <person name="Woyke T."/>
            <person name="Ryan C.M."/>
            <person name="Banfield J.F."/>
        </authorList>
    </citation>
    <scope>NUCLEOTIDE SEQUENCE [LARGE SCALE GENOMIC DNA]</scope>
    <source>
        <strain evidence="1">CG23_combo_of_CG06-09_8_20_14_all_37_13</strain>
    </source>
</reference>
<dbReference type="AlphaFoldDB" id="A0A2G9YDY3"/>
<dbReference type="Gene3D" id="3.30.565.10">
    <property type="entry name" value="Histidine kinase-like ATPase, C-terminal domain"/>
    <property type="match status" value="1"/>
</dbReference>
<evidence type="ECO:0008006" key="3">
    <source>
        <dbReference type="Google" id="ProtNLM"/>
    </source>
</evidence>
<protein>
    <recommendedName>
        <fullName evidence="3">Histidine kinase/HSP90-like ATPase domain-containing protein</fullName>
    </recommendedName>
</protein>
<dbReference type="SUPFAM" id="SSF55874">
    <property type="entry name" value="ATPase domain of HSP90 chaperone/DNA topoisomerase II/histidine kinase"/>
    <property type="match status" value="1"/>
</dbReference>
<organism evidence="1 2">
    <name type="scientific">Candidatus Portnoybacteria bacterium CG23_combo_of_CG06-09_8_20_14_all_37_13</name>
    <dbReference type="NCBI Taxonomy" id="1974819"/>
    <lineage>
        <taxon>Bacteria</taxon>
        <taxon>Candidatus Portnoyibacteriota</taxon>
    </lineage>
</organism>
<accession>A0A2G9YDY3</accession>
<dbReference type="Proteomes" id="UP000231480">
    <property type="component" value="Unassembled WGS sequence"/>
</dbReference>
<gene>
    <name evidence="1" type="ORF">COX44_02630</name>
</gene>
<comment type="caution">
    <text evidence="1">The sequence shown here is derived from an EMBL/GenBank/DDBJ whole genome shotgun (WGS) entry which is preliminary data.</text>
</comment>
<evidence type="ECO:0000313" key="1">
    <source>
        <dbReference type="EMBL" id="PIP16943.1"/>
    </source>
</evidence>
<proteinExistence type="predicted"/>
<name>A0A2G9YDY3_9BACT</name>